<dbReference type="EMBL" id="JANIIK010000035">
    <property type="protein sequence ID" value="KAJ3613128.1"/>
    <property type="molecule type" value="Genomic_DNA"/>
</dbReference>
<name>A0A9Q0EX97_9TELE</name>
<dbReference type="Proteomes" id="UP001148018">
    <property type="component" value="Unassembled WGS sequence"/>
</dbReference>
<protein>
    <submittedName>
        <fullName evidence="2">Uncharacterized protein</fullName>
    </submittedName>
</protein>
<gene>
    <name evidence="2" type="ORF">NHX12_019380</name>
</gene>
<sequence length="143" mass="15488">MLGKSGGQLKKQPRTPQTTDSPQYVKQTRPVFIVHVNWRKTKSDQTTGGPHAELQSCVLEAVAVAASWEALARVEGCTVTALRAEASPPLHGGTDRSGATDRQVWCHRQTGLVPQTDRSDATDRQVWCHSGCADASTAIGRLR</sequence>
<comment type="caution">
    <text evidence="2">The sequence shown here is derived from an EMBL/GenBank/DDBJ whole genome shotgun (WGS) entry which is preliminary data.</text>
</comment>
<evidence type="ECO:0000313" key="3">
    <source>
        <dbReference type="Proteomes" id="UP001148018"/>
    </source>
</evidence>
<evidence type="ECO:0000256" key="1">
    <source>
        <dbReference type="SAM" id="MobiDB-lite"/>
    </source>
</evidence>
<organism evidence="2 3">
    <name type="scientific">Muraenolepis orangiensis</name>
    <name type="common">Patagonian moray cod</name>
    <dbReference type="NCBI Taxonomy" id="630683"/>
    <lineage>
        <taxon>Eukaryota</taxon>
        <taxon>Metazoa</taxon>
        <taxon>Chordata</taxon>
        <taxon>Craniata</taxon>
        <taxon>Vertebrata</taxon>
        <taxon>Euteleostomi</taxon>
        <taxon>Actinopterygii</taxon>
        <taxon>Neopterygii</taxon>
        <taxon>Teleostei</taxon>
        <taxon>Neoteleostei</taxon>
        <taxon>Acanthomorphata</taxon>
        <taxon>Zeiogadaria</taxon>
        <taxon>Gadariae</taxon>
        <taxon>Gadiformes</taxon>
        <taxon>Muraenolepidoidei</taxon>
        <taxon>Muraenolepididae</taxon>
        <taxon>Muraenolepis</taxon>
    </lineage>
</organism>
<dbReference type="AlphaFoldDB" id="A0A9Q0EX97"/>
<evidence type="ECO:0000313" key="2">
    <source>
        <dbReference type="EMBL" id="KAJ3613128.1"/>
    </source>
</evidence>
<feature type="compositionally biased region" description="Polar residues" evidence="1">
    <location>
        <begin position="14"/>
        <end position="26"/>
    </location>
</feature>
<feature type="region of interest" description="Disordered" evidence="1">
    <location>
        <begin position="1"/>
        <end position="26"/>
    </location>
</feature>
<keyword evidence="3" id="KW-1185">Reference proteome</keyword>
<proteinExistence type="predicted"/>
<reference evidence="2" key="1">
    <citation type="submission" date="2022-07" db="EMBL/GenBank/DDBJ databases">
        <title>Chromosome-level genome of Muraenolepis orangiensis.</title>
        <authorList>
            <person name="Kim J."/>
        </authorList>
    </citation>
    <scope>NUCLEOTIDE SEQUENCE</scope>
    <source>
        <strain evidence="2">KU_S4_2022</strain>
        <tissue evidence="2">Muscle</tissue>
    </source>
</reference>
<accession>A0A9Q0EX97</accession>